<evidence type="ECO:0008006" key="3">
    <source>
        <dbReference type="Google" id="ProtNLM"/>
    </source>
</evidence>
<proteinExistence type="predicted"/>
<organism evidence="1 2">
    <name type="scientific">Mya arenaria</name>
    <name type="common">Soft-shell clam</name>
    <dbReference type="NCBI Taxonomy" id="6604"/>
    <lineage>
        <taxon>Eukaryota</taxon>
        <taxon>Metazoa</taxon>
        <taxon>Spiralia</taxon>
        <taxon>Lophotrochozoa</taxon>
        <taxon>Mollusca</taxon>
        <taxon>Bivalvia</taxon>
        <taxon>Autobranchia</taxon>
        <taxon>Heteroconchia</taxon>
        <taxon>Euheterodonta</taxon>
        <taxon>Imparidentia</taxon>
        <taxon>Neoheterodontei</taxon>
        <taxon>Myida</taxon>
        <taxon>Myoidea</taxon>
        <taxon>Myidae</taxon>
        <taxon>Mya</taxon>
    </lineage>
</organism>
<keyword evidence="2" id="KW-1185">Reference proteome</keyword>
<dbReference type="Proteomes" id="UP001164746">
    <property type="component" value="Chromosome 6"/>
</dbReference>
<evidence type="ECO:0000313" key="2">
    <source>
        <dbReference type="Proteomes" id="UP001164746"/>
    </source>
</evidence>
<accession>A0ABY7EIS2</accession>
<gene>
    <name evidence="1" type="ORF">MAR_018775</name>
</gene>
<dbReference type="EMBL" id="CP111017">
    <property type="protein sequence ID" value="WAR08817.1"/>
    <property type="molecule type" value="Genomic_DNA"/>
</dbReference>
<name>A0ABY7EIS2_MYAAR</name>
<sequence length="112" mass="12998">MRRPTFGLNEIVLLPEMFLPHTYSIVTSFLKHIGVALPPYSRYSSNQASSDFWPFQKGLPFAKGRHITGAKRECLMIQLNFDNAVWMWKFIKYYISGTLDSLLEPIQTLLRT</sequence>
<protein>
    <recommendedName>
        <fullName evidence="3">Maturase K</fullName>
    </recommendedName>
</protein>
<reference evidence="1" key="1">
    <citation type="submission" date="2022-11" db="EMBL/GenBank/DDBJ databases">
        <title>Centuries of genome instability and evolution in soft-shell clam transmissible cancer (bioRxiv).</title>
        <authorList>
            <person name="Hart S.F.M."/>
            <person name="Yonemitsu M.A."/>
            <person name="Giersch R.M."/>
            <person name="Beal B.F."/>
            <person name="Arriagada G."/>
            <person name="Davis B.W."/>
            <person name="Ostrander E.A."/>
            <person name="Goff S.P."/>
            <person name="Metzger M.J."/>
        </authorList>
    </citation>
    <scope>NUCLEOTIDE SEQUENCE</scope>
    <source>
        <strain evidence="1">MELC-2E11</strain>
        <tissue evidence="1">Siphon/mantle</tissue>
    </source>
</reference>
<evidence type="ECO:0000313" key="1">
    <source>
        <dbReference type="EMBL" id="WAR08817.1"/>
    </source>
</evidence>